<dbReference type="AlphaFoldDB" id="A0AAD1HFX2"/>
<organism evidence="2 3">
    <name type="scientific">Mycolicibacterium moriokaense</name>
    <dbReference type="NCBI Taxonomy" id="39691"/>
    <lineage>
        <taxon>Bacteria</taxon>
        <taxon>Bacillati</taxon>
        <taxon>Actinomycetota</taxon>
        <taxon>Actinomycetes</taxon>
        <taxon>Mycobacteriales</taxon>
        <taxon>Mycobacteriaceae</taxon>
        <taxon>Mycolicibacterium</taxon>
    </lineage>
</organism>
<evidence type="ECO:0000313" key="3">
    <source>
        <dbReference type="Proteomes" id="UP000466681"/>
    </source>
</evidence>
<feature type="region of interest" description="Disordered" evidence="1">
    <location>
        <begin position="28"/>
        <end position="70"/>
    </location>
</feature>
<feature type="compositionally biased region" description="Acidic residues" evidence="1">
    <location>
        <begin position="58"/>
        <end position="70"/>
    </location>
</feature>
<sequence>MQDSENFPDDIPVDIPVDDAVEQHRAINEPVLDEEDTAEPPTELPLEAAGPDWQEQLETVDFDPEEDMDV</sequence>
<evidence type="ECO:0000313" key="2">
    <source>
        <dbReference type="EMBL" id="BBX04214.1"/>
    </source>
</evidence>
<keyword evidence="3" id="KW-1185">Reference proteome</keyword>
<name>A0AAD1HFX2_9MYCO</name>
<dbReference type="KEGG" id="mmor:MMOR_51500"/>
<evidence type="ECO:0000256" key="1">
    <source>
        <dbReference type="SAM" id="MobiDB-lite"/>
    </source>
</evidence>
<protein>
    <submittedName>
        <fullName evidence="2">Uncharacterized protein</fullName>
    </submittedName>
</protein>
<dbReference type="EMBL" id="AP022560">
    <property type="protein sequence ID" value="BBX04214.1"/>
    <property type="molecule type" value="Genomic_DNA"/>
</dbReference>
<proteinExistence type="predicted"/>
<gene>
    <name evidence="2" type="ORF">MMOR_51500</name>
</gene>
<dbReference type="RefSeq" id="WP_083154372.1">
    <property type="nucleotide sequence ID" value="NZ_AP022560.1"/>
</dbReference>
<dbReference type="Proteomes" id="UP000466681">
    <property type="component" value="Chromosome"/>
</dbReference>
<reference evidence="2 3" key="1">
    <citation type="journal article" date="2019" name="Emerg. Microbes Infect.">
        <title>Comprehensive subspecies identification of 175 nontuberculous mycobacteria species based on 7547 genomic profiles.</title>
        <authorList>
            <person name="Matsumoto Y."/>
            <person name="Kinjo T."/>
            <person name="Motooka D."/>
            <person name="Nabeya D."/>
            <person name="Jung N."/>
            <person name="Uechi K."/>
            <person name="Horii T."/>
            <person name="Iida T."/>
            <person name="Fujita J."/>
            <person name="Nakamura S."/>
        </authorList>
    </citation>
    <scope>NUCLEOTIDE SEQUENCE [LARGE SCALE GENOMIC DNA]</scope>
    <source>
        <strain evidence="2 3">JCM 6375</strain>
    </source>
</reference>
<accession>A0AAD1HFX2</accession>